<gene>
    <name evidence="1" type="ORF">D2L64_10345</name>
</gene>
<accession>A0A418MWB5</accession>
<comment type="caution">
    <text evidence="1">The sequence shown here is derived from an EMBL/GenBank/DDBJ whole genome shotgun (WGS) entry which is preliminary data.</text>
</comment>
<dbReference type="OrthoDB" id="3400183at2"/>
<evidence type="ECO:0008006" key="3">
    <source>
        <dbReference type="Google" id="ProtNLM"/>
    </source>
</evidence>
<dbReference type="Proteomes" id="UP000283832">
    <property type="component" value="Unassembled WGS sequence"/>
</dbReference>
<dbReference type="RefSeq" id="WP_119574828.1">
    <property type="nucleotide sequence ID" value="NZ_QXEC01000008.1"/>
</dbReference>
<protein>
    <recommendedName>
        <fullName evidence="3">DNA-binding protein</fullName>
    </recommendedName>
</protein>
<proteinExistence type="predicted"/>
<sequence length="74" mass="8392">MGKDRGPGPLVAAGEILAMLGVGRSRFRQIAAHPNFPQPYQVLSVGKIWLRADVEEYIRQYRQPRPSVDEDEQE</sequence>
<keyword evidence="2" id="KW-1185">Reference proteome</keyword>
<evidence type="ECO:0000313" key="2">
    <source>
        <dbReference type="Proteomes" id="UP000283832"/>
    </source>
</evidence>
<evidence type="ECO:0000313" key="1">
    <source>
        <dbReference type="EMBL" id="RIV38833.1"/>
    </source>
</evidence>
<reference evidence="1 2" key="1">
    <citation type="submission" date="2018-08" db="EMBL/GenBank/DDBJ databases">
        <title>Jishengella sp. nov., isolated from a root of Azadirachta indica A. Juss. var. siamensis Valenton.</title>
        <authorList>
            <person name="Kuncharoen N."/>
            <person name="Tanasupawat S."/>
            <person name="Kudo T."/>
            <person name="Ohkuma M."/>
        </authorList>
    </citation>
    <scope>NUCLEOTIDE SEQUENCE [LARGE SCALE GENOMIC DNA]</scope>
    <source>
        <strain evidence="1 2">AZ1-13</strain>
    </source>
</reference>
<name>A0A418MWB5_9ACTN</name>
<dbReference type="AlphaFoldDB" id="A0A418MWB5"/>
<dbReference type="EMBL" id="QXEC01000008">
    <property type="protein sequence ID" value="RIV38833.1"/>
    <property type="molecule type" value="Genomic_DNA"/>
</dbReference>
<organism evidence="1 2">
    <name type="scientific">Micromonospora radicis</name>
    <dbReference type="NCBI Taxonomy" id="1894971"/>
    <lineage>
        <taxon>Bacteria</taxon>
        <taxon>Bacillati</taxon>
        <taxon>Actinomycetota</taxon>
        <taxon>Actinomycetes</taxon>
        <taxon>Micromonosporales</taxon>
        <taxon>Micromonosporaceae</taxon>
        <taxon>Micromonospora</taxon>
    </lineage>
</organism>